<evidence type="ECO:0008006" key="4">
    <source>
        <dbReference type="Google" id="ProtNLM"/>
    </source>
</evidence>
<feature type="compositionally biased region" description="Basic and acidic residues" evidence="1">
    <location>
        <begin position="12"/>
        <end position="29"/>
    </location>
</feature>
<evidence type="ECO:0000313" key="3">
    <source>
        <dbReference type="Proteomes" id="UP001152607"/>
    </source>
</evidence>
<accession>A0A9W4U8S9</accession>
<dbReference type="SUPFAM" id="SSF55729">
    <property type="entry name" value="Acyl-CoA N-acyltransferases (Nat)"/>
    <property type="match status" value="1"/>
</dbReference>
<gene>
    <name evidence="2" type="ORF">PDIGIT_LOCUS4696</name>
</gene>
<organism evidence="2 3">
    <name type="scientific">Periconia digitata</name>
    <dbReference type="NCBI Taxonomy" id="1303443"/>
    <lineage>
        <taxon>Eukaryota</taxon>
        <taxon>Fungi</taxon>
        <taxon>Dikarya</taxon>
        <taxon>Ascomycota</taxon>
        <taxon>Pezizomycotina</taxon>
        <taxon>Dothideomycetes</taxon>
        <taxon>Pleosporomycetidae</taxon>
        <taxon>Pleosporales</taxon>
        <taxon>Massarineae</taxon>
        <taxon>Periconiaceae</taxon>
        <taxon>Periconia</taxon>
    </lineage>
</organism>
<dbReference type="CDD" id="cd04301">
    <property type="entry name" value="NAT_SF"/>
    <property type="match status" value="1"/>
</dbReference>
<dbReference type="Proteomes" id="UP001152607">
    <property type="component" value="Unassembled WGS sequence"/>
</dbReference>
<dbReference type="InterPro" id="IPR016181">
    <property type="entry name" value="Acyl_CoA_acyltransferase"/>
</dbReference>
<dbReference type="EMBL" id="CAOQHR010000003">
    <property type="protein sequence ID" value="CAI6331670.1"/>
    <property type="molecule type" value="Genomic_DNA"/>
</dbReference>
<dbReference type="Gene3D" id="3.40.630.30">
    <property type="match status" value="1"/>
</dbReference>
<reference evidence="2" key="1">
    <citation type="submission" date="2023-01" db="EMBL/GenBank/DDBJ databases">
        <authorList>
            <person name="Van Ghelder C."/>
            <person name="Rancurel C."/>
        </authorList>
    </citation>
    <scope>NUCLEOTIDE SEQUENCE</scope>
    <source>
        <strain evidence="2">CNCM I-4278</strain>
    </source>
</reference>
<sequence>MAPQKRCGSSSVKDEPPAKMVKHEQMPKEHEEFKVVVKIPSEVEQSVEPQGFPEAGDSDDEFLAYPAAMGEVEVDDYDRAKKLPWFKEIRSVVQTKQPTENGGPSEVGSCVSALIQRDKIRMRFHSSIDMSTPESWTMGYALFDRYGRLKPVYKNHPFKSGSRIWGNELSTGDILLVDTLRVQREHCGKGLGQKLVKAVLDEARARTDPRTFVAIARTANMDSEVRAGFQDKGNEEGTTYSDRQELPARCLLRSLGFRRIGSSQWFALAEDPNHACHSLSANDDFDAPKMEYHTNTTMMDLFRQCRFAQGDGARLEKMQRILGSYGEEDDIWTSADAQGNNILHQAAGNESLICVEWILSKCPRLWKSRNGERETPLECCEAVHEKRRTHFWGGNLTLARSDEFAGYSEDYVKVLCLLKGMEKPQKIDLLRLKYGCTCGQCLKGILSSRMRYILQATAERERYKLDFWVCPVQLRMYLPLTVTAKLRTDRSIWRGIGALFDSFANCLRNDKLPTTKNAMEMCKASNEWVSNTRDYLGGDETIQAVGSALFELTMEYWVQGSEAFTRMCLSDDFRGLPVCRNDDEFGFVSGMCGYKRVSKQYG</sequence>
<feature type="region of interest" description="Disordered" evidence="1">
    <location>
        <begin position="1"/>
        <end position="29"/>
    </location>
</feature>
<proteinExistence type="predicted"/>
<dbReference type="AlphaFoldDB" id="A0A9W4U8S9"/>
<name>A0A9W4U8S9_9PLEO</name>
<dbReference type="OrthoDB" id="3919855at2759"/>
<evidence type="ECO:0000256" key="1">
    <source>
        <dbReference type="SAM" id="MobiDB-lite"/>
    </source>
</evidence>
<comment type="caution">
    <text evidence="2">The sequence shown here is derived from an EMBL/GenBank/DDBJ whole genome shotgun (WGS) entry which is preliminary data.</text>
</comment>
<keyword evidence="3" id="KW-1185">Reference proteome</keyword>
<evidence type="ECO:0000313" key="2">
    <source>
        <dbReference type="EMBL" id="CAI6331670.1"/>
    </source>
</evidence>
<protein>
    <recommendedName>
        <fullName evidence="4">N-acetyltransferase domain-containing protein</fullName>
    </recommendedName>
</protein>